<dbReference type="PANTHER" id="PTHR42924">
    <property type="entry name" value="EXONUCLEASE"/>
    <property type="match status" value="1"/>
</dbReference>
<dbReference type="KEGG" id="ttr:Tter_1391"/>
<dbReference type="Proteomes" id="UP000000323">
    <property type="component" value="Chromosome 1"/>
</dbReference>
<dbReference type="Gene3D" id="3.20.20.140">
    <property type="entry name" value="Metal-dependent hydrolases"/>
    <property type="match status" value="1"/>
</dbReference>
<dbReference type="STRING" id="525904.Tter_1391"/>
<dbReference type="HOGENOM" id="CLU_020570_0_0_0"/>
<dbReference type="Gene3D" id="3.30.950.30">
    <property type="entry name" value="Schlafen, AAA domain"/>
    <property type="match status" value="1"/>
</dbReference>
<dbReference type="InterPro" id="IPR003141">
    <property type="entry name" value="Pol/His_phosphatase_N"/>
</dbReference>
<dbReference type="GO" id="GO:0004534">
    <property type="term" value="F:5'-3' RNA exonuclease activity"/>
    <property type="evidence" value="ECO:0007669"/>
    <property type="project" value="TreeGrafter"/>
</dbReference>
<dbReference type="AlphaFoldDB" id="D1CBY3"/>
<dbReference type="Pfam" id="PF04326">
    <property type="entry name" value="SLFN_AlbA_2"/>
    <property type="match status" value="1"/>
</dbReference>
<gene>
    <name evidence="2" type="ordered locus">Tter_1391</name>
</gene>
<sequence length="586" mass="65515">MAKSKNKSQMKWFRVDLHIHTPASSLCYLDKNVRFIDILRKTAEKQLDAIAITDHNTVVGIAEFRRRLDTLRFLRDTHRLTPAEASELEECEQLLSRILVLPGFEFTATLGFHILAIFPPETSIRKLEHILLELNVPEEKLDEGTSEIGATTDVLTAYSLLNKAGALVIAAHANSNHGVAMQDFNFGGQTKISYTQDPNLHALEVTDLASRSKKATARFYNGTKPEYPRRMHCIQGSDAHRLERDPSDKSGRLGIGDRCTEMLLPEVSFEAIKDLLTSTDFDRTRPAKQISLPDVIMQAQQSGPGPSLVFYERLSSRKQQMEEVAKDAVALANGGGGRIIIGAAREPGAVKGVDNPEALAERVQQYIESAVQPRLKVKVEIVQSQGKNVLIVSVPDGTSPPYLLKPAQVWVRKDASTVPASPEDIVKLVSKYHSEKTLSFGPDVQPQQTHSLHDPPKNGVEIIDYTTRDGVNYYTMKDLRNGSIVTNVTRGSARKLWRYAIEEHESGKFDPSKIQWREGMGIWKTYRRGNEIRYNLVQRDADGRLHVYYGVTDEGLHGAWRAFALPAEELEDSQDTVSKEPVEVIS</sequence>
<keyword evidence="3" id="KW-1185">Reference proteome</keyword>
<dbReference type="InterPro" id="IPR038461">
    <property type="entry name" value="Schlafen_AlbA_2_dom_sf"/>
</dbReference>
<dbReference type="SUPFAM" id="SSF89550">
    <property type="entry name" value="PHP domain-like"/>
    <property type="match status" value="1"/>
</dbReference>
<dbReference type="InterPro" id="IPR052018">
    <property type="entry name" value="PHP_domain"/>
</dbReference>
<dbReference type="EMBL" id="CP001825">
    <property type="protein sequence ID" value="ACZ42298.1"/>
    <property type="molecule type" value="Genomic_DNA"/>
</dbReference>
<name>D1CBY3_THET1</name>
<dbReference type="InterPro" id="IPR016195">
    <property type="entry name" value="Pol/histidinol_Pase-like"/>
</dbReference>
<dbReference type="SMART" id="SM00481">
    <property type="entry name" value="POLIIIAc"/>
    <property type="match status" value="1"/>
</dbReference>
<dbReference type="eggNOG" id="COG0613">
    <property type="taxonomic scope" value="Bacteria"/>
</dbReference>
<evidence type="ECO:0000259" key="1">
    <source>
        <dbReference type="SMART" id="SM00481"/>
    </source>
</evidence>
<protein>
    <submittedName>
        <fullName evidence="2">Putative transcriptional regulator</fullName>
    </submittedName>
</protein>
<feature type="domain" description="Polymerase/histidinol phosphatase N-terminal" evidence="1">
    <location>
        <begin position="15"/>
        <end position="110"/>
    </location>
</feature>
<reference evidence="3" key="1">
    <citation type="journal article" date="2010" name="Stand. Genomic Sci.">
        <title>Complete genome sequence of 'Thermobaculum terrenum' type strain (YNP1).</title>
        <authorList>
            <person name="Kiss H."/>
            <person name="Cleland D."/>
            <person name="Lapidus A."/>
            <person name="Lucas S."/>
            <person name="Glavina Del Rio T."/>
            <person name="Nolan M."/>
            <person name="Tice H."/>
            <person name="Han C."/>
            <person name="Goodwin L."/>
            <person name="Pitluck S."/>
            <person name="Liolios K."/>
            <person name="Ivanova N."/>
            <person name="Mavromatis K."/>
            <person name="Ovchinnikova G."/>
            <person name="Pati A."/>
            <person name="Chen A."/>
            <person name="Palaniappan K."/>
            <person name="Land M."/>
            <person name="Hauser L."/>
            <person name="Chang Y."/>
            <person name="Jeffries C."/>
            <person name="Lu M."/>
            <person name="Brettin T."/>
            <person name="Detter J."/>
            <person name="Goker M."/>
            <person name="Tindall B."/>
            <person name="Beck B."/>
            <person name="McDermott T."/>
            <person name="Woyke T."/>
            <person name="Bristow J."/>
            <person name="Eisen J."/>
            <person name="Markowitz V."/>
            <person name="Hugenholtz P."/>
            <person name="Kyrpides N."/>
            <person name="Klenk H."/>
            <person name="Cheng J."/>
        </authorList>
    </citation>
    <scope>NUCLEOTIDE SEQUENCE [LARGE SCALE GENOMIC DNA]</scope>
    <source>
        <strain evidence="3">ATCC BAA-798 / YNP1</strain>
    </source>
</reference>
<organism evidence="2 3">
    <name type="scientific">Thermobaculum terrenum (strain ATCC BAA-798 / CCMEE 7001 / YNP1)</name>
    <dbReference type="NCBI Taxonomy" id="525904"/>
    <lineage>
        <taxon>Bacteria</taxon>
        <taxon>Bacillati</taxon>
        <taxon>Chloroflexota</taxon>
        <taxon>Chloroflexia</taxon>
        <taxon>Candidatus Thermobaculales</taxon>
        <taxon>Candidatus Thermobaculaceae</taxon>
        <taxon>Thermobaculum</taxon>
    </lineage>
</organism>
<accession>D1CBY3</accession>
<proteinExistence type="predicted"/>
<dbReference type="InterPro" id="IPR007421">
    <property type="entry name" value="Schlafen_AlbA_2_dom"/>
</dbReference>
<dbReference type="InterPro" id="IPR004013">
    <property type="entry name" value="PHP_dom"/>
</dbReference>
<dbReference type="Pfam" id="PF02811">
    <property type="entry name" value="PHP"/>
    <property type="match status" value="1"/>
</dbReference>
<dbReference type="RefSeq" id="WP_012875333.1">
    <property type="nucleotide sequence ID" value="NC_013525.1"/>
</dbReference>
<dbReference type="GO" id="GO:0035312">
    <property type="term" value="F:5'-3' DNA exonuclease activity"/>
    <property type="evidence" value="ECO:0007669"/>
    <property type="project" value="TreeGrafter"/>
</dbReference>
<evidence type="ECO:0000313" key="2">
    <source>
        <dbReference type="EMBL" id="ACZ42298.1"/>
    </source>
</evidence>
<dbReference type="PANTHER" id="PTHR42924:SF3">
    <property type="entry name" value="POLYMERASE_HISTIDINOL PHOSPHATASE N-TERMINAL DOMAIN-CONTAINING PROTEIN"/>
    <property type="match status" value="1"/>
</dbReference>
<dbReference type="eggNOG" id="COG2865">
    <property type="taxonomic scope" value="Bacteria"/>
</dbReference>
<evidence type="ECO:0000313" key="3">
    <source>
        <dbReference type="Proteomes" id="UP000000323"/>
    </source>
</evidence>